<evidence type="ECO:0000259" key="1">
    <source>
        <dbReference type="Pfam" id="PF00534"/>
    </source>
</evidence>
<accession>A0ABN6DZA6</accession>
<dbReference type="InterPro" id="IPR050194">
    <property type="entry name" value="Glycosyltransferase_grp1"/>
</dbReference>
<reference evidence="3 4" key="2">
    <citation type="journal article" date="2021" name="Int. J. Syst. Evol. Microbiol.">
        <title>Isolation and Polyphasic Characterization of Desulfuromonas versatilis sp. Nov., an Electrogenic Bacteria Capable of Versatile Metabolism Isolated from a Graphene Oxide-Reducing Enrichment Culture.</title>
        <authorList>
            <person name="Xie L."/>
            <person name="Yoshida N."/>
            <person name="Ishii S."/>
            <person name="Meng L."/>
        </authorList>
    </citation>
    <scope>NUCLEOTIDE SEQUENCE [LARGE SCALE GENOMIC DNA]</scope>
    <source>
        <strain evidence="3 4">NIT-T3</strain>
    </source>
</reference>
<dbReference type="RefSeq" id="WP_221248708.1">
    <property type="nucleotide sequence ID" value="NZ_AP024355.1"/>
</dbReference>
<dbReference type="Proteomes" id="UP001319827">
    <property type="component" value="Chromosome"/>
</dbReference>
<evidence type="ECO:0000313" key="3">
    <source>
        <dbReference type="EMBL" id="BCR05279.1"/>
    </source>
</evidence>
<sequence>MKIKVLHVTLGLHVGGLEKFVLDLVFALGLTVDAKIVCLEEAGGLARALDVKDVFEIGKTPGLRLGIIAELAKIVKREKIDIIHTHNPAPHFYGSLAGLVCGVPVVHTKHGRNCPTHKKKVWLNRISSALTKMVVTVSEDSALVCREIEKIPKGKVRTILNGINTEVFSPKGERRLLKSLGIDDATPVVGTVARLVPEKDHITLLKACLVLTRAGHKFRLMLVGDGPMRQELEDFVAKEGLDEVVMFMGTRHDVPQLVPEFDVFTLTSRTEGVSLTLLEAMSCQIPIIATDVGGNPEVVSDSVTGFIVPAGQYEAVADKISTLLRDPDLRKRMGQAGRERVLGKFGIEGAARQYLEIYQAVLRPK</sequence>
<dbReference type="GO" id="GO:0016740">
    <property type="term" value="F:transferase activity"/>
    <property type="evidence" value="ECO:0007669"/>
    <property type="project" value="UniProtKB-KW"/>
</dbReference>
<dbReference type="SUPFAM" id="SSF53756">
    <property type="entry name" value="UDP-Glycosyltransferase/glycogen phosphorylase"/>
    <property type="match status" value="1"/>
</dbReference>
<dbReference type="Pfam" id="PF00534">
    <property type="entry name" value="Glycos_transf_1"/>
    <property type="match status" value="1"/>
</dbReference>
<feature type="domain" description="Glycosyl transferase family 1" evidence="1">
    <location>
        <begin position="177"/>
        <end position="340"/>
    </location>
</feature>
<keyword evidence="3" id="KW-0808">Transferase</keyword>
<dbReference type="InterPro" id="IPR001296">
    <property type="entry name" value="Glyco_trans_1"/>
</dbReference>
<feature type="domain" description="Glycosyltransferase subfamily 4-like N-terminal" evidence="2">
    <location>
        <begin position="14"/>
        <end position="166"/>
    </location>
</feature>
<evidence type="ECO:0000313" key="4">
    <source>
        <dbReference type="Proteomes" id="UP001319827"/>
    </source>
</evidence>
<proteinExistence type="predicted"/>
<gene>
    <name evidence="3" type="ORF">DESUT3_23480</name>
</gene>
<keyword evidence="4" id="KW-1185">Reference proteome</keyword>
<name>A0ABN6DZA6_9BACT</name>
<dbReference type="PANTHER" id="PTHR45947:SF3">
    <property type="entry name" value="SULFOQUINOVOSYL TRANSFERASE SQD2"/>
    <property type="match status" value="1"/>
</dbReference>
<organism evidence="3 4">
    <name type="scientific">Desulfuromonas versatilis</name>
    <dbReference type="NCBI Taxonomy" id="2802975"/>
    <lineage>
        <taxon>Bacteria</taxon>
        <taxon>Pseudomonadati</taxon>
        <taxon>Thermodesulfobacteriota</taxon>
        <taxon>Desulfuromonadia</taxon>
        <taxon>Desulfuromonadales</taxon>
        <taxon>Desulfuromonadaceae</taxon>
        <taxon>Desulfuromonas</taxon>
    </lineage>
</organism>
<reference evidence="3 4" key="1">
    <citation type="journal article" date="2016" name="C (Basel)">
        <title>Selective Growth of and Electricity Production by Marine Exoelectrogenic Bacteria in Self-Aggregated Hydrogel of Microbially Reduced Graphene Oxide.</title>
        <authorList>
            <person name="Yoshida N."/>
            <person name="Goto Y."/>
            <person name="Miyata Y."/>
        </authorList>
    </citation>
    <scope>NUCLEOTIDE SEQUENCE [LARGE SCALE GENOMIC DNA]</scope>
    <source>
        <strain evidence="3 4">NIT-T3</strain>
    </source>
</reference>
<dbReference type="InterPro" id="IPR028098">
    <property type="entry name" value="Glyco_trans_4-like_N"/>
</dbReference>
<dbReference type="PANTHER" id="PTHR45947">
    <property type="entry name" value="SULFOQUINOVOSYL TRANSFERASE SQD2"/>
    <property type="match status" value="1"/>
</dbReference>
<dbReference type="EMBL" id="AP024355">
    <property type="protein sequence ID" value="BCR05279.1"/>
    <property type="molecule type" value="Genomic_DNA"/>
</dbReference>
<dbReference type="Gene3D" id="3.40.50.2000">
    <property type="entry name" value="Glycogen Phosphorylase B"/>
    <property type="match status" value="2"/>
</dbReference>
<protein>
    <submittedName>
        <fullName evidence="3">Glycosyl transferase family 1</fullName>
    </submittedName>
</protein>
<dbReference type="Pfam" id="PF13439">
    <property type="entry name" value="Glyco_transf_4"/>
    <property type="match status" value="1"/>
</dbReference>
<evidence type="ECO:0000259" key="2">
    <source>
        <dbReference type="Pfam" id="PF13439"/>
    </source>
</evidence>